<dbReference type="SUPFAM" id="SSF56801">
    <property type="entry name" value="Acetyl-CoA synthetase-like"/>
    <property type="match status" value="1"/>
</dbReference>
<dbReference type="GO" id="GO:0006629">
    <property type="term" value="P:lipid metabolic process"/>
    <property type="evidence" value="ECO:0007669"/>
    <property type="project" value="InterPro"/>
</dbReference>
<keyword evidence="4" id="KW-0436">Ligase</keyword>
<comment type="similarity">
    <text evidence="1">Belongs to the ATP-dependent AMP-binding enzyme family.</text>
</comment>
<evidence type="ECO:0000313" key="5">
    <source>
        <dbReference type="Proteomes" id="UP000248817"/>
    </source>
</evidence>
<dbReference type="PROSITE" id="PS00455">
    <property type="entry name" value="AMP_BINDING"/>
    <property type="match status" value="1"/>
</dbReference>
<dbReference type="InterPro" id="IPR000873">
    <property type="entry name" value="AMP-dep_synth/lig_dom"/>
</dbReference>
<organism evidence="4 5">
    <name type="scientific">Aspergillus indologenus CBS 114.80</name>
    <dbReference type="NCBI Taxonomy" id="1450541"/>
    <lineage>
        <taxon>Eukaryota</taxon>
        <taxon>Fungi</taxon>
        <taxon>Dikarya</taxon>
        <taxon>Ascomycota</taxon>
        <taxon>Pezizomycotina</taxon>
        <taxon>Eurotiomycetes</taxon>
        <taxon>Eurotiomycetidae</taxon>
        <taxon>Eurotiales</taxon>
        <taxon>Aspergillaceae</taxon>
        <taxon>Aspergillus</taxon>
        <taxon>Aspergillus subgen. Circumdati</taxon>
    </lineage>
</organism>
<dbReference type="InterPro" id="IPR005914">
    <property type="entry name" value="Acac_CoA_synth"/>
</dbReference>
<proteinExistence type="inferred from homology"/>
<evidence type="ECO:0000256" key="1">
    <source>
        <dbReference type="ARBA" id="ARBA00006432"/>
    </source>
</evidence>
<dbReference type="Gene3D" id="3.40.50.12780">
    <property type="entry name" value="N-terminal domain of ligase-like"/>
    <property type="match status" value="1"/>
</dbReference>
<dbReference type="PANTHER" id="PTHR42921:SF4">
    <property type="entry name" value="ACETOACETYL-COA SYNTHASE (AFU_ORTHOLOGUE AFUA_8G04770)"/>
    <property type="match status" value="1"/>
</dbReference>
<sequence length="693" mass="76695">MSSPFIPRKLWEHPDPESSSMAHFRRAWEQELGVSMPTFHDLYHQSIAKRATFWDFCWRYFNVLHQGTYTSVVDENAPIDAVPQWFDGVQLNYAENILFSGHGTQASTVGKEDDKVAVTEVREGGHKEARHLTWGELRKRTGRLVQAMKAHGIQKGDRVAVCAGNSIDTLLVFLATTALGGIFSSSSTDMGVKGILDRLRQIKPRWLFMDDQAFYNGKAIDLRPKMREIIAGMDGIAEFKGIVAQPRFAAQPANVAHLPRTLPLKVWEALAIGDTLVFEQVEFRDPFLIVYSSGTTGQPKCIMHSVGGVMLNAFKELYLHSEMNSDSVNLQYTTTGWIMYLSVINSLLVGARAVLYDGSPFLPEVASLIKLAAQERLTHLGISPRYLLELQRAHVQPRDLVDISSLKVVTSTGMVLPESLFEWFYDMGFPRHVRLNNISGGTDIAGCFGISNPLLPIYSGGCAGMSLGVAVEVYDSSIEGEGVEGSSVPHGTPGDLVAPAAFPNVPVGFWGAGGAEKFHNAYFNRFKGVWTHGDFVSIHPVTQQLLFHGRADGVLNPSGVRFGSAEIYQVIEDEFATEVVDSICVGQRRPSDTDERVILFILMKPKVSFSPDLAQRIKTTIRRKLSPRHVPAFIFPTPEIPTTVNGKKVELPVKQIVSGRIIKPSGTLLNPQSLVYCYRFAKDEALESRSSKL</sequence>
<keyword evidence="5" id="KW-1185">Reference proteome</keyword>
<gene>
    <name evidence="4" type="ORF">BP00DRAFT_422563</name>
</gene>
<dbReference type="Gene3D" id="3.30.300.30">
    <property type="match status" value="1"/>
</dbReference>
<evidence type="ECO:0000259" key="2">
    <source>
        <dbReference type="Pfam" id="PF00501"/>
    </source>
</evidence>
<dbReference type="GO" id="GO:0030729">
    <property type="term" value="F:acetoacetate-CoA ligase activity"/>
    <property type="evidence" value="ECO:0007669"/>
    <property type="project" value="InterPro"/>
</dbReference>
<feature type="domain" description="AMP-dependent synthetase/ligase" evidence="2">
    <location>
        <begin position="110"/>
        <end position="497"/>
    </location>
</feature>
<dbReference type="Proteomes" id="UP000248817">
    <property type="component" value="Unassembled WGS sequence"/>
</dbReference>
<accession>A0A2V5IFR0</accession>
<feature type="domain" description="Acetyl-coenzyme A synthetase N-terminal" evidence="3">
    <location>
        <begin position="40"/>
        <end position="96"/>
    </location>
</feature>
<dbReference type="EMBL" id="KZ825472">
    <property type="protein sequence ID" value="PYI34941.1"/>
    <property type="molecule type" value="Genomic_DNA"/>
</dbReference>
<evidence type="ECO:0000259" key="3">
    <source>
        <dbReference type="Pfam" id="PF16177"/>
    </source>
</evidence>
<dbReference type="Pfam" id="PF16177">
    <property type="entry name" value="ACAS_N"/>
    <property type="match status" value="1"/>
</dbReference>
<dbReference type="InterPro" id="IPR020845">
    <property type="entry name" value="AMP-binding_CS"/>
</dbReference>
<dbReference type="PANTHER" id="PTHR42921">
    <property type="entry name" value="ACETOACETYL-COA SYNTHETASE"/>
    <property type="match status" value="1"/>
</dbReference>
<dbReference type="InterPro" id="IPR032387">
    <property type="entry name" value="ACAS_N"/>
</dbReference>
<dbReference type="NCBIfam" id="TIGR01217">
    <property type="entry name" value="ac_ac_CoA_syn"/>
    <property type="match status" value="1"/>
</dbReference>
<evidence type="ECO:0000313" key="4">
    <source>
        <dbReference type="EMBL" id="PYI34941.1"/>
    </source>
</evidence>
<reference evidence="4 5" key="1">
    <citation type="submission" date="2018-02" db="EMBL/GenBank/DDBJ databases">
        <title>The genomes of Aspergillus section Nigri reveals drivers in fungal speciation.</title>
        <authorList>
            <consortium name="DOE Joint Genome Institute"/>
            <person name="Vesth T.C."/>
            <person name="Nybo J."/>
            <person name="Theobald S."/>
            <person name="Brandl J."/>
            <person name="Frisvad J.C."/>
            <person name="Nielsen K.F."/>
            <person name="Lyhne E.K."/>
            <person name="Kogle M.E."/>
            <person name="Kuo A."/>
            <person name="Riley R."/>
            <person name="Clum A."/>
            <person name="Nolan M."/>
            <person name="Lipzen A."/>
            <person name="Salamov A."/>
            <person name="Henrissat B."/>
            <person name="Wiebenga A."/>
            <person name="De vries R.P."/>
            <person name="Grigoriev I.V."/>
            <person name="Mortensen U.H."/>
            <person name="Andersen M.R."/>
            <person name="Baker S.E."/>
        </authorList>
    </citation>
    <scope>NUCLEOTIDE SEQUENCE [LARGE SCALE GENOMIC DNA]</scope>
    <source>
        <strain evidence="4 5">CBS 114.80</strain>
    </source>
</reference>
<name>A0A2V5IFR0_9EURO</name>
<dbReference type="AlphaFoldDB" id="A0A2V5IFR0"/>
<dbReference type="InterPro" id="IPR042099">
    <property type="entry name" value="ANL_N_sf"/>
</dbReference>
<dbReference type="Pfam" id="PF00501">
    <property type="entry name" value="AMP-binding"/>
    <property type="match status" value="1"/>
</dbReference>
<dbReference type="InterPro" id="IPR045851">
    <property type="entry name" value="AMP-bd_C_sf"/>
</dbReference>
<protein>
    <submittedName>
        <fullName evidence="4">Acetoacetate-CoA ligase</fullName>
    </submittedName>
</protein>